<evidence type="ECO:0000313" key="2">
    <source>
        <dbReference type="Proteomes" id="UP000295146"/>
    </source>
</evidence>
<dbReference type="OrthoDB" id="3829006at2"/>
<dbReference type="Proteomes" id="UP000295146">
    <property type="component" value="Unassembled WGS sequence"/>
</dbReference>
<protein>
    <submittedName>
        <fullName evidence="1">Uncharacterized protein</fullName>
    </submittedName>
</protein>
<proteinExistence type="predicted"/>
<comment type="caution">
    <text evidence="1">The sequence shown here is derived from an EMBL/GenBank/DDBJ whole genome shotgun (WGS) entry which is preliminary data.</text>
</comment>
<dbReference type="EMBL" id="SODP01000001">
    <property type="protein sequence ID" value="TDW77838.1"/>
    <property type="molecule type" value="Genomic_DNA"/>
</dbReference>
<organism evidence="1 2">
    <name type="scientific">Kribbella pratensis</name>
    <dbReference type="NCBI Taxonomy" id="2512112"/>
    <lineage>
        <taxon>Bacteria</taxon>
        <taxon>Bacillati</taxon>
        <taxon>Actinomycetota</taxon>
        <taxon>Actinomycetes</taxon>
        <taxon>Propionibacteriales</taxon>
        <taxon>Kribbellaceae</taxon>
        <taxon>Kribbella</taxon>
    </lineage>
</organism>
<reference evidence="1 2" key="1">
    <citation type="submission" date="2019-03" db="EMBL/GenBank/DDBJ databases">
        <title>Genomic Encyclopedia of Type Strains, Phase III (KMG-III): the genomes of soil and plant-associated and newly described type strains.</title>
        <authorList>
            <person name="Whitman W."/>
        </authorList>
    </citation>
    <scope>NUCLEOTIDE SEQUENCE [LARGE SCALE GENOMIC DNA]</scope>
    <source>
        <strain evidence="1 2">VKM Ac-2573</strain>
    </source>
</reference>
<dbReference type="RefSeq" id="WP_134103076.1">
    <property type="nucleotide sequence ID" value="NZ_SODP01000001.1"/>
</dbReference>
<name>A0A4R8CNX1_9ACTN</name>
<sequence>MTGFFTEINGHWVADAQRVMTTGLVPAGWICVRCGAHFADRHDPYRTRCPATNRPHGHELFTDPRDGLLYCRRCPLIAYDLADVATEPLCPMPLH</sequence>
<keyword evidence="2" id="KW-1185">Reference proteome</keyword>
<gene>
    <name evidence="1" type="ORF">EV653_3014</name>
</gene>
<evidence type="ECO:0000313" key="1">
    <source>
        <dbReference type="EMBL" id="TDW77838.1"/>
    </source>
</evidence>
<accession>A0A4R8CNX1</accession>
<dbReference type="AlphaFoldDB" id="A0A4R8CNX1"/>